<keyword evidence="1" id="KW-0808">Transferase</keyword>
<dbReference type="Proteomes" id="UP000231019">
    <property type="component" value="Unassembled WGS sequence"/>
</dbReference>
<protein>
    <submittedName>
        <fullName evidence="1">Methylase</fullName>
    </submittedName>
</protein>
<dbReference type="Gene3D" id="3.40.50.150">
    <property type="entry name" value="Vaccinia Virus protein VP39"/>
    <property type="match status" value="1"/>
</dbReference>
<dbReference type="Pfam" id="PF13489">
    <property type="entry name" value="Methyltransf_23"/>
    <property type="match status" value="1"/>
</dbReference>
<dbReference type="GO" id="GO:0032259">
    <property type="term" value="P:methylation"/>
    <property type="evidence" value="ECO:0007669"/>
    <property type="project" value="UniProtKB-KW"/>
</dbReference>
<dbReference type="AlphaFoldDB" id="A0A2M7FZ48"/>
<accession>A0A2M7FZ48</accession>
<gene>
    <name evidence="1" type="ORF">COW36_21645</name>
</gene>
<dbReference type="InterPro" id="IPR029063">
    <property type="entry name" value="SAM-dependent_MTases_sf"/>
</dbReference>
<organism evidence="1 2">
    <name type="scientific">bacterium (Candidatus Blackallbacteria) CG17_big_fil_post_rev_8_21_14_2_50_48_46</name>
    <dbReference type="NCBI Taxonomy" id="2014261"/>
    <lineage>
        <taxon>Bacteria</taxon>
        <taxon>Candidatus Blackallbacteria</taxon>
    </lineage>
</organism>
<dbReference type="SUPFAM" id="SSF53335">
    <property type="entry name" value="S-adenosyl-L-methionine-dependent methyltransferases"/>
    <property type="match status" value="1"/>
</dbReference>
<proteinExistence type="predicted"/>
<sequence length="232" mass="26177">MSSAESRYTQGQYLNAHPTWHAEDSPWKAAQILKMLQKHHLHPASLCEVGCGAGEVLAQLQGAFPESQLKGWDISPQAIELAQSRANAQLSFTCGDFLKHSEARYELLLALDVFEHVEDYFAFLRGLRGKADYTLFHIPLDLSAQAVLRDLLTRWRDEVGHLHYFTRELALRALQETGYEVLDAAYTTYAIDRPAPSLKARLGRWPRRLAFALNPDWAAKTLGGFCLLVLAR</sequence>
<comment type="caution">
    <text evidence="1">The sequence shown here is derived from an EMBL/GenBank/DDBJ whole genome shotgun (WGS) entry which is preliminary data.</text>
</comment>
<reference evidence="1 2" key="1">
    <citation type="submission" date="2017-09" db="EMBL/GenBank/DDBJ databases">
        <title>Depth-based differentiation of microbial function through sediment-hosted aquifers and enrichment of novel symbionts in the deep terrestrial subsurface.</title>
        <authorList>
            <person name="Probst A.J."/>
            <person name="Ladd B."/>
            <person name="Jarett J.K."/>
            <person name="Geller-Mcgrath D.E."/>
            <person name="Sieber C.M."/>
            <person name="Emerson J.B."/>
            <person name="Anantharaman K."/>
            <person name="Thomas B.C."/>
            <person name="Malmstrom R."/>
            <person name="Stieglmeier M."/>
            <person name="Klingl A."/>
            <person name="Woyke T."/>
            <person name="Ryan C.M."/>
            <person name="Banfield J.F."/>
        </authorList>
    </citation>
    <scope>NUCLEOTIDE SEQUENCE [LARGE SCALE GENOMIC DNA]</scope>
    <source>
        <strain evidence="1">CG17_big_fil_post_rev_8_21_14_2_50_48_46</strain>
    </source>
</reference>
<evidence type="ECO:0000313" key="1">
    <source>
        <dbReference type="EMBL" id="PIW14644.1"/>
    </source>
</evidence>
<name>A0A2M7FZ48_9BACT</name>
<evidence type="ECO:0000313" key="2">
    <source>
        <dbReference type="Proteomes" id="UP000231019"/>
    </source>
</evidence>
<keyword evidence="1" id="KW-0489">Methyltransferase</keyword>
<dbReference type="GO" id="GO:0008168">
    <property type="term" value="F:methyltransferase activity"/>
    <property type="evidence" value="ECO:0007669"/>
    <property type="project" value="UniProtKB-KW"/>
</dbReference>
<dbReference type="EMBL" id="PFFQ01000059">
    <property type="protein sequence ID" value="PIW14644.1"/>
    <property type="molecule type" value="Genomic_DNA"/>
</dbReference>